<sequence length="27" mass="3046">MPELLNVNLLPIQVGIVETFKVFIFGN</sequence>
<protein>
    <submittedName>
        <fullName evidence="1">Uncharacterized protein</fullName>
    </submittedName>
</protein>
<reference evidence="1" key="1">
    <citation type="submission" date="2018-02" db="EMBL/GenBank/DDBJ databases">
        <title>Rhizophora mucronata_Transcriptome.</title>
        <authorList>
            <person name="Meera S.P."/>
            <person name="Sreeshan A."/>
            <person name="Augustine A."/>
        </authorList>
    </citation>
    <scope>NUCLEOTIDE SEQUENCE</scope>
    <source>
        <tissue evidence="1">Leaf</tissue>
    </source>
</reference>
<organism evidence="1">
    <name type="scientific">Rhizophora mucronata</name>
    <name type="common">Asiatic mangrove</name>
    <dbReference type="NCBI Taxonomy" id="61149"/>
    <lineage>
        <taxon>Eukaryota</taxon>
        <taxon>Viridiplantae</taxon>
        <taxon>Streptophyta</taxon>
        <taxon>Embryophyta</taxon>
        <taxon>Tracheophyta</taxon>
        <taxon>Spermatophyta</taxon>
        <taxon>Magnoliopsida</taxon>
        <taxon>eudicotyledons</taxon>
        <taxon>Gunneridae</taxon>
        <taxon>Pentapetalae</taxon>
        <taxon>rosids</taxon>
        <taxon>fabids</taxon>
        <taxon>Malpighiales</taxon>
        <taxon>Rhizophoraceae</taxon>
        <taxon>Rhizophora</taxon>
    </lineage>
</organism>
<dbReference type="AlphaFoldDB" id="A0A2P2PTA9"/>
<proteinExistence type="predicted"/>
<name>A0A2P2PTA9_RHIMU</name>
<dbReference type="EMBL" id="GGEC01077492">
    <property type="protein sequence ID" value="MBX57976.1"/>
    <property type="molecule type" value="Transcribed_RNA"/>
</dbReference>
<evidence type="ECO:0000313" key="1">
    <source>
        <dbReference type="EMBL" id="MBX57976.1"/>
    </source>
</evidence>
<accession>A0A2P2PTA9</accession>